<accession>A0A6G1X7A7</accession>
<evidence type="ECO:0000313" key="2">
    <source>
        <dbReference type="Proteomes" id="UP000480185"/>
    </source>
</evidence>
<name>A0A6G1X7A7_9BACI</name>
<proteinExistence type="predicted"/>
<protein>
    <submittedName>
        <fullName evidence="1">Uncharacterized protein</fullName>
    </submittedName>
</protein>
<keyword evidence="2" id="KW-1185">Reference proteome</keyword>
<dbReference type="Proteomes" id="UP000480185">
    <property type="component" value="Unassembled WGS sequence"/>
</dbReference>
<reference evidence="1 2" key="1">
    <citation type="submission" date="2019-11" db="EMBL/GenBank/DDBJ databases">
        <authorList>
            <person name="Li J."/>
        </authorList>
    </citation>
    <scope>NUCLEOTIDE SEQUENCE [LARGE SCALE GENOMIC DNA]</scope>
    <source>
        <strain evidence="1 2">J4</strain>
    </source>
</reference>
<organism evidence="1 2">
    <name type="scientific">Salinibacillus xinjiangensis</name>
    <dbReference type="NCBI Taxonomy" id="1229268"/>
    <lineage>
        <taxon>Bacteria</taxon>
        <taxon>Bacillati</taxon>
        <taxon>Bacillota</taxon>
        <taxon>Bacilli</taxon>
        <taxon>Bacillales</taxon>
        <taxon>Bacillaceae</taxon>
        <taxon>Salinibacillus</taxon>
    </lineage>
</organism>
<sequence>MPITDTITVSEYGKWFRKRMTQMNRELVKRQIKNCSIDELVSWRKHAVKCLDYYVKYTNEFEVDECNFVIFHIDQQLSELNAREAYL</sequence>
<comment type="caution">
    <text evidence="1">The sequence shown here is derived from an EMBL/GenBank/DDBJ whole genome shotgun (WGS) entry which is preliminary data.</text>
</comment>
<gene>
    <name evidence="1" type="ORF">GH754_10610</name>
</gene>
<dbReference type="AlphaFoldDB" id="A0A6G1X7A7"/>
<evidence type="ECO:0000313" key="1">
    <source>
        <dbReference type="EMBL" id="MRG86760.1"/>
    </source>
</evidence>
<dbReference type="EMBL" id="WJNH01000006">
    <property type="protein sequence ID" value="MRG86760.1"/>
    <property type="molecule type" value="Genomic_DNA"/>
</dbReference>